<comment type="caution">
    <text evidence="8">The sequence shown here is derived from an EMBL/GenBank/DDBJ whole genome shotgun (WGS) entry which is preliminary data.</text>
</comment>
<reference evidence="8 9" key="1">
    <citation type="submission" date="2020-08" db="EMBL/GenBank/DDBJ databases">
        <title>Functional genomics of gut bacteria from endangered species of beetles.</title>
        <authorList>
            <person name="Carlos-Shanley C."/>
        </authorList>
    </citation>
    <scope>NUCLEOTIDE SEQUENCE [LARGE SCALE GENOMIC DNA]</scope>
    <source>
        <strain evidence="8 9">S00123</strain>
    </source>
</reference>
<organism evidence="8 9">
    <name type="scientific">Brevundimonas bullata</name>
    <dbReference type="NCBI Taxonomy" id="13160"/>
    <lineage>
        <taxon>Bacteria</taxon>
        <taxon>Pseudomonadati</taxon>
        <taxon>Pseudomonadota</taxon>
        <taxon>Alphaproteobacteria</taxon>
        <taxon>Caulobacterales</taxon>
        <taxon>Caulobacteraceae</taxon>
        <taxon>Brevundimonas</taxon>
    </lineage>
</organism>
<evidence type="ECO:0000259" key="6">
    <source>
        <dbReference type="Pfam" id="PF09864"/>
    </source>
</evidence>
<feature type="domain" description="C-type lysozyme inhibitor" evidence="6">
    <location>
        <begin position="44"/>
        <end position="105"/>
    </location>
</feature>
<keyword evidence="9" id="KW-1185">Reference proteome</keyword>
<evidence type="ECO:0000256" key="1">
    <source>
        <dbReference type="ARBA" id="ARBA00022729"/>
    </source>
</evidence>
<dbReference type="AlphaFoldDB" id="A0A7W7N424"/>
<evidence type="ECO:0000313" key="8">
    <source>
        <dbReference type="EMBL" id="MBB4799175.1"/>
    </source>
</evidence>
<dbReference type="InterPro" id="IPR036328">
    <property type="entry name" value="MliC_sf"/>
</dbReference>
<evidence type="ECO:0000256" key="5">
    <source>
        <dbReference type="SAM" id="SignalP"/>
    </source>
</evidence>
<evidence type="ECO:0000256" key="4">
    <source>
        <dbReference type="ARBA" id="ARBA00023288"/>
    </source>
</evidence>
<dbReference type="InterPro" id="IPR025326">
    <property type="entry name" value="DUF4232"/>
</dbReference>
<feature type="signal peptide" evidence="5">
    <location>
        <begin position="1"/>
        <end position="20"/>
    </location>
</feature>
<gene>
    <name evidence="8" type="ORF">HNP32_002931</name>
</gene>
<dbReference type="PROSITE" id="PS51257">
    <property type="entry name" value="PROKAR_LIPOPROTEIN"/>
    <property type="match status" value="1"/>
</dbReference>
<keyword evidence="4" id="KW-0449">Lipoprotein</keyword>
<keyword evidence="2" id="KW-0472">Membrane</keyword>
<evidence type="ECO:0000313" key="9">
    <source>
        <dbReference type="Proteomes" id="UP000539957"/>
    </source>
</evidence>
<dbReference type="SUPFAM" id="SSF141488">
    <property type="entry name" value="YdhA-like"/>
    <property type="match status" value="1"/>
</dbReference>
<dbReference type="Proteomes" id="UP000539957">
    <property type="component" value="Unassembled WGS sequence"/>
</dbReference>
<dbReference type="Gene3D" id="2.40.128.200">
    <property type="match status" value="1"/>
</dbReference>
<evidence type="ECO:0000256" key="3">
    <source>
        <dbReference type="ARBA" id="ARBA00023139"/>
    </source>
</evidence>
<keyword evidence="3" id="KW-0564">Palmitate</keyword>
<accession>A0A7W7N424</accession>
<dbReference type="InterPro" id="IPR018660">
    <property type="entry name" value="MliC"/>
</dbReference>
<evidence type="ECO:0000256" key="2">
    <source>
        <dbReference type="ARBA" id="ARBA00023136"/>
    </source>
</evidence>
<dbReference type="EMBL" id="JACHKY010000005">
    <property type="protein sequence ID" value="MBB4799175.1"/>
    <property type="molecule type" value="Genomic_DNA"/>
</dbReference>
<protein>
    <submittedName>
        <fullName evidence="8">Membrane-bound inhibitor of C-type lysozyme</fullName>
    </submittedName>
</protein>
<feature type="chain" id="PRO_5030987717" evidence="5">
    <location>
        <begin position="21"/>
        <end position="285"/>
    </location>
</feature>
<proteinExistence type="predicted"/>
<evidence type="ECO:0000259" key="7">
    <source>
        <dbReference type="Pfam" id="PF14016"/>
    </source>
</evidence>
<keyword evidence="1 5" id="KW-0732">Signal</keyword>
<name>A0A7W7N424_9CAUL</name>
<sequence>MTRSAVALLSCLGLTAAACSQEPAPAPTAPIEAPAGPPAAAVGYACESGKVVTATYPDTETVRVSYDGRDYVLASAVSASGARYAGQGLEWWTASRDGQESGTLSRLAPNDTTGGTIIERCSRPVPVLAPSPEAPCVATNLRLSVEGGDAGMGNRVTTLALQNAGTQACSLTGYPGVTLADANGGALTTVQAVHEPGNYFAKGTVPTPVSLAPQAKAYFDLAWNVVPHEAEGEKACPEAKTLRLTTPGDTAVVSLPLALTPCGKQVRVSPFRPVADASARPAPAT</sequence>
<dbReference type="RefSeq" id="WP_184271950.1">
    <property type="nucleotide sequence ID" value="NZ_JACHKY010000005.1"/>
</dbReference>
<dbReference type="Pfam" id="PF09864">
    <property type="entry name" value="MliC"/>
    <property type="match status" value="1"/>
</dbReference>
<feature type="domain" description="DUF4232" evidence="7">
    <location>
        <begin position="136"/>
        <end position="271"/>
    </location>
</feature>
<dbReference type="Pfam" id="PF14016">
    <property type="entry name" value="DUF4232"/>
    <property type="match status" value="1"/>
</dbReference>